<keyword evidence="1" id="KW-0175">Coiled coil</keyword>
<dbReference type="EMBL" id="CP024932">
    <property type="protein sequence ID" value="ATZ08295.1"/>
    <property type="molecule type" value="Genomic_DNA"/>
</dbReference>
<reference evidence="2 3" key="1">
    <citation type="submission" date="2017-11" db="EMBL/GenBank/DDBJ databases">
        <title>Whole genome sequencing of cultured pathogen.</title>
        <authorList>
            <person name="Hoffmann M."/>
            <person name="Sanchez M."/>
            <person name="Timme R."/>
            <person name="Nudel K."/>
            <person name="Bry L."/>
        </authorList>
    </citation>
    <scope>NUCLEOTIDE SEQUENCE [LARGE SCALE GENOMIC DNA]</scope>
    <source>
        <strain evidence="2 3">216</strain>
    </source>
</reference>
<feature type="coiled-coil region" evidence="1">
    <location>
        <begin position="76"/>
        <end position="106"/>
    </location>
</feature>
<protein>
    <submittedName>
        <fullName evidence="2">Uncharacterized protein</fullName>
    </submittedName>
</protein>
<proteinExistence type="predicted"/>
<dbReference type="Proteomes" id="UP000231994">
    <property type="component" value="Chromosome"/>
</dbReference>
<sequence length="134" mass="14556">MTTQTFTLRDVAIAAHTKHGMDTTAAEDIARTYLDQMDAEDGIERDEDELTQDDFDFLLGAIDSARRAGDLGLHELDTVTEAAQDMEDKAQALENARDERDAAIRAAVHAGARVQDVATAAGISRQAVDKIIRA</sequence>
<evidence type="ECO:0000313" key="2">
    <source>
        <dbReference type="EMBL" id="ATZ08295.1"/>
    </source>
</evidence>
<gene>
    <name evidence="2" type="ORF">A9D01_05470</name>
</gene>
<organism evidence="2 3">
    <name type="scientific">Corynebacterium striatum</name>
    <dbReference type="NCBI Taxonomy" id="43770"/>
    <lineage>
        <taxon>Bacteria</taxon>
        <taxon>Bacillati</taxon>
        <taxon>Actinomycetota</taxon>
        <taxon>Actinomycetes</taxon>
        <taxon>Mycobacteriales</taxon>
        <taxon>Corynebacteriaceae</taxon>
        <taxon>Corynebacterium</taxon>
    </lineage>
</organism>
<accession>A0ABC8CIT3</accession>
<evidence type="ECO:0000313" key="3">
    <source>
        <dbReference type="Proteomes" id="UP000231994"/>
    </source>
</evidence>
<dbReference type="RefSeq" id="WP_100618732.1">
    <property type="nucleotide sequence ID" value="NZ_CP024932.1"/>
</dbReference>
<name>A0ABC8CIT3_CORST</name>
<dbReference type="AlphaFoldDB" id="A0ABC8CIT3"/>
<evidence type="ECO:0000256" key="1">
    <source>
        <dbReference type="SAM" id="Coils"/>
    </source>
</evidence>